<keyword evidence="7" id="KW-1185">Reference proteome</keyword>
<dbReference type="SUPFAM" id="SSF46785">
    <property type="entry name" value="Winged helix' DNA-binding domain"/>
    <property type="match status" value="1"/>
</dbReference>
<keyword evidence="2" id="KW-0805">Transcription regulation</keyword>
<evidence type="ECO:0000256" key="1">
    <source>
        <dbReference type="ARBA" id="ARBA00009437"/>
    </source>
</evidence>
<evidence type="ECO:0000256" key="2">
    <source>
        <dbReference type="ARBA" id="ARBA00023015"/>
    </source>
</evidence>
<dbReference type="SUPFAM" id="SSF53850">
    <property type="entry name" value="Periplasmic binding protein-like II"/>
    <property type="match status" value="1"/>
</dbReference>
<dbReference type="InterPro" id="IPR058163">
    <property type="entry name" value="LysR-type_TF_proteobact-type"/>
</dbReference>
<dbReference type="InterPro" id="IPR036390">
    <property type="entry name" value="WH_DNA-bd_sf"/>
</dbReference>
<dbReference type="EnsemblBacteria" id="BAC90492">
    <property type="protein sequence ID" value="BAC90492"/>
    <property type="gene ID" value="BAC90492"/>
</dbReference>
<dbReference type="OrthoDB" id="9786526at2"/>
<evidence type="ECO:0000259" key="5">
    <source>
        <dbReference type="PROSITE" id="PS50931"/>
    </source>
</evidence>
<dbReference type="EMBL" id="BA000045">
    <property type="protein sequence ID" value="BAC90492.1"/>
    <property type="molecule type" value="Genomic_DNA"/>
</dbReference>
<accession>Q7NHI5</accession>
<feature type="domain" description="HTH lysR-type" evidence="5">
    <location>
        <begin position="1"/>
        <end position="59"/>
    </location>
</feature>
<keyword evidence="4" id="KW-0804">Transcription</keyword>
<proteinExistence type="inferred from homology"/>
<dbReference type="InterPro" id="IPR000847">
    <property type="entry name" value="LysR_HTH_N"/>
</dbReference>
<dbReference type="GO" id="GO:0003677">
    <property type="term" value="F:DNA binding"/>
    <property type="evidence" value="ECO:0007669"/>
    <property type="project" value="UniProtKB-KW"/>
</dbReference>
<dbReference type="PROSITE" id="PS50931">
    <property type="entry name" value="HTH_LYSR"/>
    <property type="match status" value="1"/>
</dbReference>
<dbReference type="Gene3D" id="1.10.10.10">
    <property type="entry name" value="Winged helix-like DNA-binding domain superfamily/Winged helix DNA-binding domain"/>
    <property type="match status" value="1"/>
</dbReference>
<evidence type="ECO:0000256" key="4">
    <source>
        <dbReference type="ARBA" id="ARBA00023163"/>
    </source>
</evidence>
<comment type="similarity">
    <text evidence="1">Belongs to the LysR transcriptional regulatory family.</text>
</comment>
<protein>
    <submittedName>
        <fullName evidence="6">LysR family transcriptional regulatory protein</fullName>
    </submittedName>
</protein>
<dbReference type="PANTHER" id="PTHR30537:SF80">
    <property type="entry name" value="TRANSCRIPTIONAL REGULATOR"/>
    <property type="match status" value="1"/>
</dbReference>
<dbReference type="RefSeq" id="WP_011142546.1">
    <property type="nucleotide sequence ID" value="NC_005125.1"/>
</dbReference>
<dbReference type="Pfam" id="PF00126">
    <property type="entry name" value="HTH_1"/>
    <property type="match status" value="1"/>
</dbReference>
<dbReference type="Pfam" id="PF03466">
    <property type="entry name" value="LysR_substrate"/>
    <property type="match status" value="1"/>
</dbReference>
<evidence type="ECO:0000313" key="7">
    <source>
        <dbReference type="Proteomes" id="UP000000557"/>
    </source>
</evidence>
<dbReference type="PANTHER" id="PTHR30537">
    <property type="entry name" value="HTH-TYPE TRANSCRIPTIONAL REGULATOR"/>
    <property type="match status" value="1"/>
</dbReference>
<dbReference type="InterPro" id="IPR036388">
    <property type="entry name" value="WH-like_DNA-bd_sf"/>
</dbReference>
<dbReference type="PhylomeDB" id="Q7NHI5"/>
<dbReference type="InterPro" id="IPR005119">
    <property type="entry name" value="LysR_subst-bd"/>
</dbReference>
<dbReference type="CDD" id="cd08422">
    <property type="entry name" value="PBP2_CrgA_like"/>
    <property type="match status" value="1"/>
</dbReference>
<gene>
    <name evidence="6" type="ordered locus">glr2551</name>
</gene>
<reference evidence="6 7" key="1">
    <citation type="journal article" date="2003" name="DNA Res.">
        <title>Complete genome structure of Gloeobacter violaceus PCC 7421, a cyanobacterium that lacks thylakoids.</title>
        <authorList>
            <person name="Nakamura Y."/>
            <person name="Kaneko T."/>
            <person name="Sato S."/>
            <person name="Mimuro M."/>
            <person name="Miyashita H."/>
            <person name="Tsuchiya T."/>
            <person name="Sasamoto S."/>
            <person name="Watanabe A."/>
            <person name="Kawashima K."/>
            <person name="Kishida Y."/>
            <person name="Kiyokawa C."/>
            <person name="Kohara M."/>
            <person name="Matsumoto M."/>
            <person name="Matsuno A."/>
            <person name="Nakazaki N."/>
            <person name="Shimpo S."/>
            <person name="Takeuchi C."/>
            <person name="Yamada M."/>
            <person name="Tabata S."/>
        </authorList>
    </citation>
    <scope>NUCLEOTIDE SEQUENCE [LARGE SCALE GENOMIC DNA]</scope>
    <source>
        <strain evidence="7">ATCC 29082 / PCC 7421</strain>
    </source>
</reference>
<dbReference type="FunFam" id="1.10.10.10:FF:000001">
    <property type="entry name" value="LysR family transcriptional regulator"/>
    <property type="match status" value="1"/>
</dbReference>
<dbReference type="InParanoid" id="Q7NHI5"/>
<name>Q7NHI5_GLOVI</name>
<dbReference type="HOGENOM" id="CLU_039613_16_2_3"/>
<dbReference type="Gene3D" id="3.40.190.290">
    <property type="match status" value="1"/>
</dbReference>
<dbReference type="PATRIC" id="fig|251221.4.peg.2589"/>
<dbReference type="eggNOG" id="COG0583">
    <property type="taxonomic scope" value="Bacteria"/>
</dbReference>
<dbReference type="KEGG" id="gvi:glr2551"/>
<dbReference type="PRINTS" id="PR00039">
    <property type="entry name" value="HTHLYSR"/>
</dbReference>
<organism evidence="6 7">
    <name type="scientific">Gloeobacter violaceus (strain ATCC 29082 / PCC 7421)</name>
    <dbReference type="NCBI Taxonomy" id="251221"/>
    <lineage>
        <taxon>Bacteria</taxon>
        <taxon>Bacillati</taxon>
        <taxon>Cyanobacteriota</taxon>
        <taxon>Cyanophyceae</taxon>
        <taxon>Gloeobacterales</taxon>
        <taxon>Gloeobacteraceae</taxon>
        <taxon>Gloeobacter</taxon>
    </lineage>
</organism>
<dbReference type="STRING" id="251221.gene:10760051"/>
<dbReference type="FunFam" id="3.40.190.290:FF:000001">
    <property type="entry name" value="Transcriptional regulator, LysR family"/>
    <property type="match status" value="1"/>
</dbReference>
<keyword evidence="3" id="KW-0238">DNA-binding</keyword>
<dbReference type="GO" id="GO:0003700">
    <property type="term" value="F:DNA-binding transcription factor activity"/>
    <property type="evidence" value="ECO:0007669"/>
    <property type="project" value="InterPro"/>
</dbReference>
<sequence>MDRIACMRSFVRAVETGSFSAVAREMATTQPTVSKQIAALEEHLGARLLVRSTRRLGPTEEGERYYRQCRRVLEAIEEAEASVRSAERPFGRLRVSCPVAFGQYRIVPRVKEFLDRYPDIELDLTMTDGFVDLIEAGAELAIRIGLLEDSSLVAHRIGTTRRVTVGSAAYFAGAGEPRTLEDLTRHNCLVYTHLATGNTWSFESQSGPVQVKVRGNFQCNNSAAIREAVLAGLGVAVSPVWLFGEDLDRGVLQVVLHDFQPPPLPIHAVYLKDRYQPARVRCFVDFLAAAFRGDPWVCSQGPWPEKSPAFVRELVG</sequence>
<evidence type="ECO:0000313" key="6">
    <source>
        <dbReference type="EMBL" id="BAC90492.1"/>
    </source>
</evidence>
<reference evidence="6 7" key="2">
    <citation type="journal article" date="2003" name="DNA Res.">
        <title>Complete genome structure of Gloeobacter violaceus PCC 7421, a cyanobacterium that lacks thylakoids (supplement).</title>
        <authorList>
            <person name="Nakamura Y."/>
            <person name="Kaneko T."/>
            <person name="Sato S."/>
            <person name="Mimuro M."/>
            <person name="Miyashita H."/>
            <person name="Tsuchiya T."/>
            <person name="Sasamoto S."/>
            <person name="Watanabe A."/>
            <person name="Kawashima K."/>
            <person name="Kishida Y."/>
            <person name="Kiyokawa C."/>
            <person name="Kohara M."/>
            <person name="Matsumoto M."/>
            <person name="Matsuno A."/>
            <person name="Nakazaki N."/>
            <person name="Shimpo S."/>
            <person name="Takeuchi C."/>
            <person name="Yamada M."/>
            <person name="Tabata S."/>
        </authorList>
    </citation>
    <scope>NUCLEOTIDE SEQUENCE [LARGE SCALE GENOMIC DNA]</scope>
    <source>
        <strain evidence="7">ATCC 29082 / PCC 7421</strain>
    </source>
</reference>
<dbReference type="AlphaFoldDB" id="Q7NHI5"/>
<evidence type="ECO:0000256" key="3">
    <source>
        <dbReference type="ARBA" id="ARBA00023125"/>
    </source>
</evidence>
<dbReference type="Proteomes" id="UP000000557">
    <property type="component" value="Chromosome"/>
</dbReference>